<dbReference type="KEGG" id="cbd:CBUD_0009"/>
<name>A9KEV5_COXBN</name>
<dbReference type="InterPro" id="IPR016024">
    <property type="entry name" value="ARM-type_fold"/>
</dbReference>
<dbReference type="HOGENOM" id="CLU_024734_0_0_6"/>
<organism evidence="2 3">
    <name type="scientific">Coxiella burnetii (strain Dugway 5J108-111)</name>
    <dbReference type="NCBI Taxonomy" id="434922"/>
    <lineage>
        <taxon>Bacteria</taxon>
        <taxon>Pseudomonadati</taxon>
        <taxon>Pseudomonadota</taxon>
        <taxon>Gammaproteobacteria</taxon>
        <taxon>Legionellales</taxon>
        <taxon>Coxiellaceae</taxon>
        <taxon>Coxiella</taxon>
    </lineage>
</organism>
<gene>
    <name evidence="2" type="ordered locus">CBUD_0009</name>
</gene>
<protein>
    <submittedName>
        <fullName evidence="2">Uncharacterized protein</fullName>
    </submittedName>
</protein>
<dbReference type="SUPFAM" id="SSF48371">
    <property type="entry name" value="ARM repeat"/>
    <property type="match status" value="1"/>
</dbReference>
<dbReference type="Proteomes" id="UP000008555">
    <property type="component" value="Chromosome"/>
</dbReference>
<dbReference type="EMBL" id="CP000733">
    <property type="protein sequence ID" value="ABS76515.1"/>
    <property type="molecule type" value="Genomic_DNA"/>
</dbReference>
<feature type="region of interest" description="Disordered" evidence="1">
    <location>
        <begin position="1"/>
        <end position="23"/>
    </location>
</feature>
<evidence type="ECO:0000313" key="3">
    <source>
        <dbReference type="Proteomes" id="UP000008555"/>
    </source>
</evidence>
<accession>A9KEV5</accession>
<dbReference type="AlphaFoldDB" id="A9KEV5"/>
<sequence>MAKNKKKKHQVKMNKRTEELRRRSEVENQAEQFIFAINTGKTIANFLQEEAKGLIEFLSPTIEEEGEHKGENVFQLVVQREKVNEALAHYFIMLPSEDKERFLDFLGTCSQSGRRARKNMLWEIALAAAKGHPALLNALADYVENLPLEPFLNKLLSFLQETAQSGCHAGINTLWIIALAAVNGYPALLNALAKNFEKISPEQILDKLLMLLQETARSEAGVDLGLNTLGVIAYAAGNGYPALLNALAKYFENVPLDKLLPLLQKTIQSGLDAGMNTLGIIAFAAGVGHPALLNALAKYFENIPLDRLLPFLQETVQSGAYADMNTLGIIAFTAVKGHPALLNALAKNFKNVPPEQLVNLLLPLLQKTLLRGGDAGMNMIGIIAKAAACGFPAFLNAITKALMCLKLASRFSLMEQGPPGLKTVDLILSAAVQSNRVQEFEWLLCCFKLICRSNTQEGRYVRHVLPLLRAANRLIESLYPPSTYETKEEIADRKITSEELTQLRTALSIFSSDPDSPPLKTNLISIVFSKLQRHIDQMTFLNILAEIMPNSVGDYELVRLYVDYLILVSSDFSGERKKNYLECAFEKLRRIPFGEHHESDFILWDRLITKVIESDKSKGNYTLGNLKPLRDGIIVDLPILIDIFNYEMFSVRCLEYIKNLEAEKSKKEENKNHSEFFPSLQPPKVIPSYLEVMKWNLK</sequence>
<evidence type="ECO:0000256" key="1">
    <source>
        <dbReference type="SAM" id="MobiDB-lite"/>
    </source>
</evidence>
<reference evidence="2 3" key="1">
    <citation type="journal article" date="2009" name="Infect. Immun.">
        <title>Comparative genomics reveal extensive transposon-mediated genomic plasticity and diversity among potential effector proteins within the genus Coxiella.</title>
        <authorList>
            <person name="Beare P.A."/>
            <person name="Unsworth N."/>
            <person name="Andoh M."/>
            <person name="Voth D.E."/>
            <person name="Omsland A."/>
            <person name="Gilk S.D."/>
            <person name="Williams K.P."/>
            <person name="Sobral B.W."/>
            <person name="Kupko J.J.III."/>
            <person name="Porcella S.F."/>
            <person name="Samuel J.E."/>
            <person name="Heinzen R.A."/>
        </authorList>
    </citation>
    <scope>NUCLEOTIDE SEQUENCE [LARGE SCALE GENOMIC DNA]</scope>
    <source>
        <strain evidence="2 3">Dugway 5J108-111</strain>
    </source>
</reference>
<evidence type="ECO:0000313" key="2">
    <source>
        <dbReference type="EMBL" id="ABS76515.1"/>
    </source>
</evidence>
<dbReference type="RefSeq" id="WP_011996359.1">
    <property type="nucleotide sequence ID" value="NC_009727.1"/>
</dbReference>
<proteinExistence type="predicted"/>
<feature type="compositionally biased region" description="Basic residues" evidence="1">
    <location>
        <begin position="1"/>
        <end position="14"/>
    </location>
</feature>